<dbReference type="GO" id="GO:0000175">
    <property type="term" value="F:3'-5'-RNA exonuclease activity"/>
    <property type="evidence" value="ECO:0007669"/>
    <property type="project" value="TreeGrafter"/>
</dbReference>
<dbReference type="NCBIfam" id="NF008805">
    <property type="entry name" value="PRK11824.1"/>
    <property type="match status" value="1"/>
</dbReference>
<organism evidence="12 13">
    <name type="scientific">Desulfitobacterium metallireducens DSM 15288</name>
    <dbReference type="NCBI Taxonomy" id="871968"/>
    <lineage>
        <taxon>Bacteria</taxon>
        <taxon>Bacillati</taxon>
        <taxon>Bacillota</taxon>
        <taxon>Clostridia</taxon>
        <taxon>Eubacteriales</taxon>
        <taxon>Desulfitobacteriaceae</taxon>
        <taxon>Desulfitobacterium</taxon>
    </lineage>
</organism>
<dbReference type="Pfam" id="PF00013">
    <property type="entry name" value="KH_1"/>
    <property type="match status" value="1"/>
</dbReference>
<dbReference type="InterPro" id="IPR012162">
    <property type="entry name" value="PNPase"/>
</dbReference>
<keyword evidence="7 9" id="KW-0460">Magnesium</keyword>
<evidence type="ECO:0000256" key="5">
    <source>
        <dbReference type="ARBA" id="ARBA00022695"/>
    </source>
</evidence>
<evidence type="ECO:0000256" key="7">
    <source>
        <dbReference type="ARBA" id="ARBA00022842"/>
    </source>
</evidence>
<feature type="compositionally biased region" description="Low complexity" evidence="10">
    <location>
        <begin position="711"/>
        <end position="726"/>
    </location>
</feature>
<dbReference type="GO" id="GO:0003723">
    <property type="term" value="F:RNA binding"/>
    <property type="evidence" value="ECO:0007669"/>
    <property type="project" value="UniProtKB-UniRule"/>
</dbReference>
<comment type="cofactor">
    <cofactor evidence="9">
        <name>Mg(2+)</name>
        <dbReference type="ChEBI" id="CHEBI:18420"/>
    </cofactor>
</comment>
<dbReference type="InterPro" id="IPR004088">
    <property type="entry name" value="KH_dom_type_1"/>
</dbReference>
<dbReference type="InterPro" id="IPR036456">
    <property type="entry name" value="PNPase_PH_RNA-bd_sf"/>
</dbReference>
<dbReference type="Pfam" id="PF01138">
    <property type="entry name" value="RNase_PH"/>
    <property type="match status" value="2"/>
</dbReference>
<keyword evidence="6 9" id="KW-0479">Metal-binding</keyword>
<dbReference type="EC" id="2.7.7.8" evidence="9"/>
<dbReference type="SUPFAM" id="SSF54211">
    <property type="entry name" value="Ribosomal protein S5 domain 2-like"/>
    <property type="match status" value="2"/>
</dbReference>
<dbReference type="InterPro" id="IPR012340">
    <property type="entry name" value="NA-bd_OB-fold"/>
</dbReference>
<accession>W0EEK2</accession>
<dbReference type="GO" id="GO:0000287">
    <property type="term" value="F:magnesium ion binding"/>
    <property type="evidence" value="ECO:0007669"/>
    <property type="project" value="UniProtKB-UniRule"/>
</dbReference>
<feature type="binding site" evidence="9">
    <location>
        <position position="491"/>
    </location>
    <ligand>
        <name>Mg(2+)</name>
        <dbReference type="ChEBI" id="CHEBI:18420"/>
    </ligand>
</feature>
<evidence type="ECO:0000256" key="6">
    <source>
        <dbReference type="ARBA" id="ARBA00022723"/>
    </source>
</evidence>
<dbReference type="FunFam" id="3.30.1370.10:FF:000001">
    <property type="entry name" value="Polyribonucleotide nucleotidyltransferase"/>
    <property type="match status" value="1"/>
</dbReference>
<dbReference type="CDD" id="cd11363">
    <property type="entry name" value="RNase_PH_PNPase_1"/>
    <property type="match status" value="1"/>
</dbReference>
<dbReference type="InterPro" id="IPR036612">
    <property type="entry name" value="KH_dom_type_1_sf"/>
</dbReference>
<proteinExistence type="inferred from homology"/>
<dbReference type="GO" id="GO:0006402">
    <property type="term" value="P:mRNA catabolic process"/>
    <property type="evidence" value="ECO:0007669"/>
    <property type="project" value="UniProtKB-UniRule"/>
</dbReference>
<dbReference type="GO" id="GO:0005829">
    <property type="term" value="C:cytosol"/>
    <property type="evidence" value="ECO:0007669"/>
    <property type="project" value="TreeGrafter"/>
</dbReference>
<feature type="binding site" evidence="9">
    <location>
        <position position="497"/>
    </location>
    <ligand>
        <name>Mg(2+)</name>
        <dbReference type="ChEBI" id="CHEBI:18420"/>
    </ligand>
</feature>
<evidence type="ECO:0000313" key="12">
    <source>
        <dbReference type="EMBL" id="AHF07511.1"/>
    </source>
</evidence>
<dbReference type="HOGENOM" id="CLU_004217_2_2_9"/>
<dbReference type="PANTHER" id="PTHR11252:SF0">
    <property type="entry name" value="POLYRIBONUCLEOTIDE NUCLEOTIDYLTRANSFERASE 1, MITOCHONDRIAL"/>
    <property type="match status" value="1"/>
</dbReference>
<dbReference type="Gene3D" id="3.30.230.70">
    <property type="entry name" value="GHMP Kinase, N-terminal domain"/>
    <property type="match status" value="2"/>
</dbReference>
<comment type="function">
    <text evidence="9">Involved in mRNA degradation. Catalyzes the phosphorolysis of single-stranded polyribonucleotides processively in the 3'- to 5'-direction.</text>
</comment>
<dbReference type="SMART" id="SM00322">
    <property type="entry name" value="KH"/>
    <property type="match status" value="1"/>
</dbReference>
<dbReference type="GO" id="GO:0004654">
    <property type="term" value="F:polyribonucleotide nucleotidyltransferase activity"/>
    <property type="evidence" value="ECO:0007669"/>
    <property type="project" value="UniProtKB-UniRule"/>
</dbReference>
<evidence type="ECO:0000256" key="9">
    <source>
        <dbReference type="HAMAP-Rule" id="MF_01595"/>
    </source>
</evidence>
<dbReference type="InterPro" id="IPR015848">
    <property type="entry name" value="PNPase_PH_RNA-bd_bac/org-type"/>
</dbReference>
<dbReference type="InterPro" id="IPR001247">
    <property type="entry name" value="ExoRNase_PH_dom1"/>
</dbReference>
<dbReference type="CDD" id="cd02393">
    <property type="entry name" value="KH-I_PNPase"/>
    <property type="match status" value="1"/>
</dbReference>
<dbReference type="SUPFAM" id="SSF46915">
    <property type="entry name" value="Polynucleotide phosphorylase/guanosine pentaphosphate synthase (PNPase/GPSI), domain 3"/>
    <property type="match status" value="1"/>
</dbReference>
<dbReference type="InterPro" id="IPR015847">
    <property type="entry name" value="ExoRNase_PH_dom2"/>
</dbReference>
<dbReference type="PANTHER" id="PTHR11252">
    <property type="entry name" value="POLYRIBONUCLEOTIDE NUCLEOTIDYLTRANSFERASE"/>
    <property type="match status" value="1"/>
</dbReference>
<dbReference type="CDD" id="cd11364">
    <property type="entry name" value="RNase_PH_PNPase_2"/>
    <property type="match status" value="1"/>
</dbReference>
<evidence type="ECO:0000259" key="11">
    <source>
        <dbReference type="PROSITE" id="PS50126"/>
    </source>
</evidence>
<dbReference type="EMBL" id="CP007032">
    <property type="protein sequence ID" value="AHF07511.1"/>
    <property type="molecule type" value="Genomic_DNA"/>
</dbReference>
<dbReference type="NCBIfam" id="TIGR03591">
    <property type="entry name" value="polynuc_phos"/>
    <property type="match status" value="1"/>
</dbReference>
<dbReference type="eggNOG" id="COG1185">
    <property type="taxonomic scope" value="Bacteria"/>
</dbReference>
<dbReference type="RefSeq" id="WP_006718886.1">
    <property type="nucleotide sequence ID" value="NZ_CP007032.1"/>
</dbReference>
<keyword evidence="4 9" id="KW-0808">Transferase</keyword>
<dbReference type="Gene3D" id="2.40.50.140">
    <property type="entry name" value="Nucleic acid-binding proteins"/>
    <property type="match status" value="1"/>
</dbReference>
<comment type="catalytic activity">
    <reaction evidence="9">
        <text>RNA(n+1) + phosphate = RNA(n) + a ribonucleoside 5'-diphosphate</text>
        <dbReference type="Rhea" id="RHEA:22096"/>
        <dbReference type="Rhea" id="RHEA-COMP:14527"/>
        <dbReference type="Rhea" id="RHEA-COMP:17342"/>
        <dbReference type="ChEBI" id="CHEBI:43474"/>
        <dbReference type="ChEBI" id="CHEBI:57930"/>
        <dbReference type="ChEBI" id="CHEBI:140395"/>
        <dbReference type="EC" id="2.7.7.8"/>
    </reaction>
</comment>
<dbReference type="SUPFAM" id="SSF54791">
    <property type="entry name" value="Eukaryotic type KH-domain (KH-domain type I)"/>
    <property type="match status" value="1"/>
</dbReference>
<comment type="similarity">
    <text evidence="2 9">Belongs to the polyribonucleotide nucleotidyltransferase family.</text>
</comment>
<evidence type="ECO:0000256" key="8">
    <source>
        <dbReference type="ARBA" id="ARBA00022884"/>
    </source>
</evidence>
<keyword evidence="8 9" id="KW-0694">RNA-binding</keyword>
<dbReference type="InterPro" id="IPR004087">
    <property type="entry name" value="KH_dom"/>
</dbReference>
<keyword evidence="3 9" id="KW-0963">Cytoplasm</keyword>
<dbReference type="SMART" id="SM00316">
    <property type="entry name" value="S1"/>
    <property type="match status" value="1"/>
</dbReference>
<dbReference type="Proteomes" id="UP000010847">
    <property type="component" value="Chromosome"/>
</dbReference>
<dbReference type="Pfam" id="PF03726">
    <property type="entry name" value="PNPase"/>
    <property type="match status" value="1"/>
</dbReference>
<evidence type="ECO:0000313" key="13">
    <source>
        <dbReference type="Proteomes" id="UP000010847"/>
    </source>
</evidence>
<evidence type="ECO:0000256" key="3">
    <source>
        <dbReference type="ARBA" id="ARBA00022490"/>
    </source>
</evidence>
<dbReference type="AlphaFoldDB" id="W0EEK2"/>
<keyword evidence="13" id="KW-1185">Reference proteome</keyword>
<evidence type="ECO:0000256" key="2">
    <source>
        <dbReference type="ARBA" id="ARBA00007404"/>
    </source>
</evidence>
<dbReference type="FunFam" id="3.30.230.70:FF:000002">
    <property type="entry name" value="Polyribonucleotide nucleotidyltransferase"/>
    <property type="match status" value="1"/>
</dbReference>
<comment type="subcellular location">
    <subcellularLocation>
        <location evidence="1 9">Cytoplasm</location>
    </subcellularLocation>
</comment>
<dbReference type="PIRSF" id="PIRSF005499">
    <property type="entry name" value="PNPase"/>
    <property type="match status" value="1"/>
</dbReference>
<dbReference type="HAMAP" id="MF_01595">
    <property type="entry name" value="PNPase"/>
    <property type="match status" value="1"/>
</dbReference>
<gene>
    <name evidence="9" type="primary">pnp</name>
    <name evidence="12" type="ORF">DESME_11240</name>
</gene>
<dbReference type="GO" id="GO:0006396">
    <property type="term" value="P:RNA processing"/>
    <property type="evidence" value="ECO:0007669"/>
    <property type="project" value="InterPro"/>
</dbReference>
<protein>
    <recommendedName>
        <fullName evidence="9">Polyribonucleotide nucleotidyltransferase</fullName>
        <ecNumber evidence="9">2.7.7.8</ecNumber>
    </recommendedName>
    <alternativeName>
        <fullName evidence="9">Polynucleotide phosphorylase</fullName>
        <shortName evidence="9">PNPase</shortName>
    </alternativeName>
</protein>
<sequence length="732" mass="79747">MQHGVLERSIQVGGRTLALQTGKIGKQAGGAIFCQYGETVISAFATGSAEPRDGIDFFPLTVEFEERLYAAGKIPGGFIKREGRASEKAILSARLIDRPIRPLFPEGYRNDVQVVAMVMSVDQDCASDITAINAASAALTISNIPFEGPVAAVTVGLIDNEFYINPTVEQTAKSIMHLTVSGTKDAVMMVEAGAQEVPEDQMLEAIMFGHQEVQKICEFIENFRAEALELGLAKEKQELKINRIPDAIVESVDKYAFEKMDQAVRTEEKKAREVAVKAVKDEALEHFAEEFPEELKNVDRALENLVHRIVRRLITVEHIRPDGRALDEIRPITIEVGVLPRTHGTGLFTRGQTQVLTVATLGAVGDEQILDGLGLEKSKRYIHHYNFPPFSVGETRPMRGPGRREIGHGALAERALLAVIPDETEFPYTIRLVSEVLESNGSSSMASVCGSTLALMDAGVPIKAPVAGIAMGLINEENQIAILTDIQGLEDHDGDMDFKVAGTSDGVTALQMDIKIKGVSREILDKALKQAKKGRLFILDKITNVIDKPRTELSPFAPRIISASIHPDKIRDVIGAGGKTIKKIIDETGVKIDIEDDGRVFISAIDGEAGEKALKIIRNLTQDVEVGKIYTGRVTRVMDFGAFVEVIPGVLGLNGKEGLVHISQLAHTRVEKVEDVVKVGDEILVKATGVDKQGRLNLSRKEAIPNPNPNPNATANSNSSNNPQPNHFSRNR</sequence>
<dbReference type="STRING" id="871968.DESME_11240"/>
<dbReference type="OrthoDB" id="9804305at2"/>
<dbReference type="Pfam" id="PF00575">
    <property type="entry name" value="S1"/>
    <property type="match status" value="1"/>
</dbReference>
<dbReference type="PROSITE" id="PS50084">
    <property type="entry name" value="KH_TYPE_1"/>
    <property type="match status" value="1"/>
</dbReference>
<dbReference type="FunFam" id="2.40.50.140:FF:000023">
    <property type="entry name" value="Polyribonucleotide nucleotidyltransferase"/>
    <property type="match status" value="1"/>
</dbReference>
<evidence type="ECO:0000256" key="1">
    <source>
        <dbReference type="ARBA" id="ARBA00004496"/>
    </source>
</evidence>
<dbReference type="InterPro" id="IPR020568">
    <property type="entry name" value="Ribosomal_Su5_D2-typ_SF"/>
</dbReference>
<feature type="domain" description="S1 motif" evidence="11">
    <location>
        <begin position="627"/>
        <end position="701"/>
    </location>
</feature>
<dbReference type="Pfam" id="PF03725">
    <property type="entry name" value="RNase_PH_C"/>
    <property type="match status" value="2"/>
</dbReference>
<evidence type="ECO:0000256" key="10">
    <source>
        <dbReference type="SAM" id="MobiDB-lite"/>
    </source>
</evidence>
<dbReference type="InterPro" id="IPR003029">
    <property type="entry name" value="S1_domain"/>
</dbReference>
<evidence type="ECO:0000256" key="4">
    <source>
        <dbReference type="ARBA" id="ARBA00022679"/>
    </source>
</evidence>
<dbReference type="SUPFAM" id="SSF55666">
    <property type="entry name" value="Ribonuclease PH domain 2-like"/>
    <property type="match status" value="2"/>
</dbReference>
<dbReference type="KEGG" id="dmt:DESME_11240"/>
<dbReference type="InterPro" id="IPR027408">
    <property type="entry name" value="PNPase/RNase_PH_dom_sf"/>
</dbReference>
<keyword evidence="5 9" id="KW-0548">Nucleotidyltransferase</keyword>
<dbReference type="SUPFAM" id="SSF50249">
    <property type="entry name" value="Nucleic acid-binding proteins"/>
    <property type="match status" value="1"/>
</dbReference>
<reference evidence="12 13" key="1">
    <citation type="submission" date="2013-12" db="EMBL/GenBank/DDBJ databases">
        <authorList>
            <consortium name="DOE Joint Genome Institute"/>
            <person name="Smidt H."/>
            <person name="Huntemann M."/>
            <person name="Han J."/>
            <person name="Chen A."/>
            <person name="Kyrpides N."/>
            <person name="Mavromatis K."/>
            <person name="Markowitz V."/>
            <person name="Palaniappan K."/>
            <person name="Ivanova N."/>
            <person name="Schaumberg A."/>
            <person name="Pati A."/>
            <person name="Liolios K."/>
            <person name="Nordberg H.P."/>
            <person name="Cantor M.N."/>
            <person name="Hua S.X."/>
            <person name="Woyke T."/>
        </authorList>
    </citation>
    <scope>NUCLEOTIDE SEQUENCE [LARGE SCALE GENOMIC DNA]</scope>
    <source>
        <strain evidence="13">DSM 15288</strain>
    </source>
</reference>
<dbReference type="PROSITE" id="PS50126">
    <property type="entry name" value="S1"/>
    <property type="match status" value="1"/>
</dbReference>
<dbReference type="Gene3D" id="3.30.1370.10">
    <property type="entry name" value="K Homology domain, type 1"/>
    <property type="match status" value="1"/>
</dbReference>
<dbReference type="InterPro" id="IPR036345">
    <property type="entry name" value="ExoRNase_PH_dom2_sf"/>
</dbReference>
<feature type="region of interest" description="Disordered" evidence="10">
    <location>
        <begin position="696"/>
        <end position="732"/>
    </location>
</feature>
<name>W0EEK2_9FIRM</name>
<dbReference type="FunFam" id="3.30.230.70:FF:000001">
    <property type="entry name" value="Polyribonucleotide nucleotidyltransferase"/>
    <property type="match status" value="1"/>
</dbReference>